<evidence type="ECO:0000259" key="2">
    <source>
        <dbReference type="Pfam" id="PF12969"/>
    </source>
</evidence>
<keyword evidence="1" id="KW-0732">Signal</keyword>
<feature type="chain" id="PRO_5015957661" evidence="1">
    <location>
        <begin position="20"/>
        <end position="612"/>
    </location>
</feature>
<organism evidence="3 4">
    <name type="scientific">Dysgonomonas alginatilytica</name>
    <dbReference type="NCBI Taxonomy" id="1605892"/>
    <lineage>
        <taxon>Bacteria</taxon>
        <taxon>Pseudomonadati</taxon>
        <taxon>Bacteroidota</taxon>
        <taxon>Bacteroidia</taxon>
        <taxon>Bacteroidales</taxon>
        <taxon>Dysgonomonadaceae</taxon>
        <taxon>Dysgonomonas</taxon>
    </lineage>
</organism>
<evidence type="ECO:0000256" key="1">
    <source>
        <dbReference type="SAM" id="SignalP"/>
    </source>
</evidence>
<comment type="caution">
    <text evidence="3">The sequence shown here is derived from an EMBL/GenBank/DDBJ whole genome shotgun (WGS) entry which is preliminary data.</text>
</comment>
<dbReference type="RefSeq" id="WP_110308796.1">
    <property type="nucleotide sequence ID" value="NZ_QICL01000001.1"/>
</dbReference>
<dbReference type="Pfam" id="PF12969">
    <property type="entry name" value="DUF3857"/>
    <property type="match status" value="1"/>
</dbReference>
<dbReference type="Gene3D" id="3.10.620.30">
    <property type="match status" value="1"/>
</dbReference>
<dbReference type="InterPro" id="IPR038765">
    <property type="entry name" value="Papain-like_cys_pep_sf"/>
</dbReference>
<feature type="domain" description="DUF3857" evidence="2">
    <location>
        <begin position="38"/>
        <end position="192"/>
    </location>
</feature>
<keyword evidence="4" id="KW-1185">Reference proteome</keyword>
<gene>
    <name evidence="3" type="ORF">CLV62_10170</name>
</gene>
<evidence type="ECO:0000313" key="4">
    <source>
        <dbReference type="Proteomes" id="UP000247973"/>
    </source>
</evidence>
<dbReference type="Gene3D" id="2.60.120.1130">
    <property type="match status" value="1"/>
</dbReference>
<proteinExistence type="predicted"/>
<accession>A0A2V3PV72</accession>
<dbReference type="SUPFAM" id="SSF54001">
    <property type="entry name" value="Cysteine proteinases"/>
    <property type="match status" value="1"/>
</dbReference>
<dbReference type="Proteomes" id="UP000247973">
    <property type="component" value="Unassembled WGS sequence"/>
</dbReference>
<dbReference type="EMBL" id="QICL01000001">
    <property type="protein sequence ID" value="PXV68806.1"/>
    <property type="molecule type" value="Genomic_DNA"/>
</dbReference>
<sequence length="612" mass="70743">MRLILTLSLLILFIHTALADETPSSEIINSVSHRQVKDGKLTVSDTLTIQINNRDGDDHAEILIPYSKGDKLSIGDAWIEDMSGNIIRKLKGKEILDRSFISNISLYEDDFVKEFELKHNQYPYKIVYSYKMTFNKFFQIASYDYRNKSRKIRNSTIIVETTEDQPIKYKQKNINNPKIETTAKTIRYIWQFSYDPLKGEVNASINNSKAPLLEIIPLHFTYGVSGSLENWQTFGNWVYRLNAGKDILPESETKKIDELLNGVKNDREKAKILYRYLQDYNRYINVKLNVGGLQTHSAEYVAINRYGDCKALTNYMQAILKYAGIKSYYTLINADDRVEDIDPDFASQAFNHVILTIPFGNDTTFLECTSNNLPFGYIHASIQNRKALLISEKNSRLITTPAQSPKDVLCNRNIITRLNTDNSARTEILITQRGVEYEAANYISTNINKNTVDKYIRNNILEGSFDLINFNFIKASRDSAKIQLQVECKMHSLYKKFGNNISITPYSLKIPYYENADKRIQDVQIDLPQYYEDSLVYEIPNATINKTPPNVQIITPYGHYLLQFEAKDNQFSVYKSILIKAGNYPLAEYGKFHEFIQQLRNLEIKNYYIEVL</sequence>
<dbReference type="AlphaFoldDB" id="A0A2V3PV72"/>
<dbReference type="OrthoDB" id="8595007at2"/>
<dbReference type="InterPro" id="IPR024618">
    <property type="entry name" value="DUF3857"/>
</dbReference>
<evidence type="ECO:0000313" key="3">
    <source>
        <dbReference type="EMBL" id="PXV68806.1"/>
    </source>
</evidence>
<dbReference type="Gene3D" id="2.60.40.3140">
    <property type="match status" value="1"/>
</dbReference>
<name>A0A2V3PV72_9BACT</name>
<protein>
    <submittedName>
        <fullName evidence="3">Uncharacterized protein DUF3857</fullName>
    </submittedName>
</protein>
<reference evidence="3 4" key="1">
    <citation type="submission" date="2018-03" db="EMBL/GenBank/DDBJ databases">
        <title>Genomic Encyclopedia of Archaeal and Bacterial Type Strains, Phase II (KMG-II): from individual species to whole genera.</title>
        <authorList>
            <person name="Goeker M."/>
        </authorList>
    </citation>
    <scope>NUCLEOTIDE SEQUENCE [LARGE SCALE GENOMIC DNA]</scope>
    <source>
        <strain evidence="3 4">DSM 100214</strain>
    </source>
</reference>
<feature type="signal peptide" evidence="1">
    <location>
        <begin position="1"/>
        <end position="19"/>
    </location>
</feature>